<protein>
    <submittedName>
        <fullName evidence="1">Uncharacterized protein</fullName>
    </submittedName>
</protein>
<dbReference type="RefSeq" id="WP_182871749.1">
    <property type="nucleotide sequence ID" value="NZ_AP022639.1"/>
</dbReference>
<name>A0A809YII5_9BRAD</name>
<proteinExistence type="predicted"/>
<sequence>MTRLSADPKSPEHWTLTFESDLKVRLGGFELSCVMYADDELGFVELFMSHPDGSPMLCACREQAMTRLQFGTVDFVGTRR</sequence>
<accession>A0A809YII5</accession>
<evidence type="ECO:0000313" key="1">
    <source>
        <dbReference type="EMBL" id="BCE39704.1"/>
    </source>
</evidence>
<dbReference type="EMBL" id="AP023093">
    <property type="protein sequence ID" value="BCE39704.1"/>
    <property type="molecule type" value="Genomic_DNA"/>
</dbReference>
<gene>
    <name evidence="1" type="ORF">XF3B_47350</name>
</gene>
<reference evidence="1" key="1">
    <citation type="submission" date="2020-05" db="EMBL/GenBank/DDBJ databases">
        <title>Complete genome sequence of Bradyrhizobium diazoefficiens XF3 isolated from soybean nodule.</title>
        <authorList>
            <person name="Noda R."/>
            <person name="Kakizaki K."/>
            <person name="Minamisawa K."/>
        </authorList>
    </citation>
    <scope>NUCLEOTIDE SEQUENCE</scope>
    <source>
        <strain evidence="1">XF3</strain>
    </source>
</reference>
<organism evidence="1">
    <name type="scientific">Bradyrhizobium diazoefficiens</name>
    <dbReference type="NCBI Taxonomy" id="1355477"/>
    <lineage>
        <taxon>Bacteria</taxon>
        <taxon>Pseudomonadati</taxon>
        <taxon>Pseudomonadota</taxon>
        <taxon>Alphaproteobacteria</taxon>
        <taxon>Hyphomicrobiales</taxon>
        <taxon>Nitrobacteraceae</taxon>
        <taxon>Bradyrhizobium</taxon>
    </lineage>
</organism>
<dbReference type="AlphaFoldDB" id="A0A809YII5"/>